<gene>
    <name evidence="1" type="ORF">EsVE80_p1-00490</name>
</gene>
<dbReference type="Proteomes" id="UP000502998">
    <property type="component" value="Plasmid pVE80-1"/>
</dbReference>
<dbReference type="EMBL" id="AP022823">
    <property type="protein sequence ID" value="BCA87119.1"/>
    <property type="molecule type" value="Genomic_DNA"/>
</dbReference>
<geneLocation type="plasmid" evidence="1 2">
    <name>pVE80-1</name>
</geneLocation>
<proteinExistence type="predicted"/>
<reference evidence="1 2" key="1">
    <citation type="submission" date="2020-02" db="EMBL/GenBank/DDBJ databases">
        <title>Characterization of vanA genotype vancomycin-resistant Enterococcus saigonensis VE80.</title>
        <authorList>
            <person name="Harada T."/>
            <person name="Motooka D."/>
            <person name="Nakamura S."/>
            <person name="Yamamoto Y."/>
            <person name="Kawahara R."/>
            <person name="Kawatsu K."/>
        </authorList>
    </citation>
    <scope>NUCLEOTIDE SEQUENCE [LARGE SCALE GENOMIC DNA]</scope>
    <source>
        <strain evidence="1 2">VE80</strain>
        <plasmid evidence="1 2">pVE80-1</plasmid>
    </source>
</reference>
<dbReference type="KEGG" id="esg:EsVE80_p1-00490"/>
<keyword evidence="2" id="KW-1185">Reference proteome</keyword>
<evidence type="ECO:0000313" key="2">
    <source>
        <dbReference type="Proteomes" id="UP000502998"/>
    </source>
</evidence>
<protein>
    <submittedName>
        <fullName evidence="1">Uncharacterized protein</fullName>
    </submittedName>
</protein>
<dbReference type="AlphaFoldDB" id="A0A679IFB3"/>
<evidence type="ECO:0000313" key="1">
    <source>
        <dbReference type="EMBL" id="BCA87119.1"/>
    </source>
</evidence>
<organism evidence="1 2">
    <name type="scientific">Enterococcus saigonensis</name>
    <dbReference type="NCBI Taxonomy" id="1805431"/>
    <lineage>
        <taxon>Bacteria</taxon>
        <taxon>Bacillati</taxon>
        <taxon>Bacillota</taxon>
        <taxon>Bacilli</taxon>
        <taxon>Lactobacillales</taxon>
        <taxon>Enterococcaceae</taxon>
        <taxon>Enterococcus</taxon>
    </lineage>
</organism>
<accession>A0A679IFB3</accession>
<keyword evidence="1" id="KW-0614">Plasmid</keyword>
<name>A0A679IFB3_9ENTE</name>
<sequence>MSKMSKERKKEIRRKLIKLLNENPNWLDSDHTELKKEIQLLGQFLGYNSKNKKIGDLTLEKYLKLLSLGFNNQEIKGIYQLSEGSFKEWLKEHDFYRRNVDEILNENKEFKNYD</sequence>